<dbReference type="EMBL" id="GISG01175142">
    <property type="protein sequence ID" value="MBA4652590.1"/>
    <property type="molecule type" value="Transcribed_RNA"/>
</dbReference>
<sequence length="128" mass="15006">MNECSISIRWRLTFTVPIALTHFHGAPMLMVIMFHRTSTMRLFRERIWVPKLVYKLWRQEKTVAMGTFMLKPNINHEVCERKIKPSLPPISNALLINTSTFIHIQRNHIAAYLQERITIYTANIAQAS</sequence>
<evidence type="ECO:0000256" key="1">
    <source>
        <dbReference type="SAM" id="Phobius"/>
    </source>
</evidence>
<dbReference type="AlphaFoldDB" id="A0A7C8ZWV4"/>
<reference evidence="2" key="2">
    <citation type="submission" date="2020-07" db="EMBL/GenBank/DDBJ databases">
        <authorList>
            <person name="Vera ALvarez R."/>
            <person name="Arias-Moreno D.M."/>
            <person name="Jimenez-Jacinto V."/>
            <person name="Jimenez-Bremont J.F."/>
            <person name="Swaminathan K."/>
            <person name="Moose S.P."/>
            <person name="Guerrero-Gonzalez M.L."/>
            <person name="Marino-Ramirez L."/>
            <person name="Landsman D."/>
            <person name="Rodriguez-Kessler M."/>
            <person name="Delgado-Sanchez P."/>
        </authorList>
    </citation>
    <scope>NUCLEOTIDE SEQUENCE</scope>
    <source>
        <tissue evidence="2">Cladode</tissue>
    </source>
</reference>
<keyword evidence="1" id="KW-1133">Transmembrane helix</keyword>
<keyword evidence="1" id="KW-0812">Transmembrane</keyword>
<organism evidence="2">
    <name type="scientific">Opuntia streptacantha</name>
    <name type="common">Prickly pear cactus</name>
    <name type="synonym">Opuntia cardona</name>
    <dbReference type="NCBI Taxonomy" id="393608"/>
    <lineage>
        <taxon>Eukaryota</taxon>
        <taxon>Viridiplantae</taxon>
        <taxon>Streptophyta</taxon>
        <taxon>Embryophyta</taxon>
        <taxon>Tracheophyta</taxon>
        <taxon>Spermatophyta</taxon>
        <taxon>Magnoliopsida</taxon>
        <taxon>eudicotyledons</taxon>
        <taxon>Gunneridae</taxon>
        <taxon>Pentapetalae</taxon>
        <taxon>Caryophyllales</taxon>
        <taxon>Cactineae</taxon>
        <taxon>Cactaceae</taxon>
        <taxon>Opuntioideae</taxon>
        <taxon>Opuntia</taxon>
    </lineage>
</organism>
<accession>A0A7C8ZWV4</accession>
<evidence type="ECO:0000313" key="2">
    <source>
        <dbReference type="EMBL" id="MBA4652590.1"/>
    </source>
</evidence>
<protein>
    <submittedName>
        <fullName evidence="2">Uncharacterized protein</fullName>
    </submittedName>
</protein>
<feature type="transmembrane region" description="Helical" evidence="1">
    <location>
        <begin position="12"/>
        <end position="34"/>
    </location>
</feature>
<name>A0A7C8ZWV4_OPUST</name>
<proteinExistence type="predicted"/>
<keyword evidence="1" id="KW-0472">Membrane</keyword>
<reference evidence="2" key="1">
    <citation type="journal article" date="2013" name="J. Plant Res.">
        <title>Effect of fungi and light on seed germination of three Opuntia species from semiarid lands of central Mexico.</title>
        <authorList>
            <person name="Delgado-Sanchez P."/>
            <person name="Jimenez-Bremont J.F."/>
            <person name="Guerrero-Gonzalez Mde L."/>
            <person name="Flores J."/>
        </authorList>
    </citation>
    <scope>NUCLEOTIDE SEQUENCE</scope>
    <source>
        <tissue evidence="2">Cladode</tissue>
    </source>
</reference>